<dbReference type="EMBL" id="GBRH01184978">
    <property type="protein sequence ID" value="JAE12918.1"/>
    <property type="molecule type" value="Transcribed_RNA"/>
</dbReference>
<name>A0A0A9FX41_ARUDO</name>
<reference evidence="1" key="2">
    <citation type="journal article" date="2015" name="Data Brief">
        <title>Shoot transcriptome of the giant reed, Arundo donax.</title>
        <authorList>
            <person name="Barrero R.A."/>
            <person name="Guerrero F.D."/>
            <person name="Moolhuijzen P."/>
            <person name="Goolsby J.A."/>
            <person name="Tidwell J."/>
            <person name="Bellgard S.E."/>
            <person name="Bellgard M.I."/>
        </authorList>
    </citation>
    <scope>NUCLEOTIDE SEQUENCE</scope>
    <source>
        <tissue evidence="1">Shoot tissue taken approximately 20 cm above the soil surface</tissue>
    </source>
</reference>
<accession>A0A0A9FX41</accession>
<protein>
    <submittedName>
        <fullName evidence="1">Uncharacterized protein</fullName>
    </submittedName>
</protein>
<dbReference type="AlphaFoldDB" id="A0A0A9FX41"/>
<proteinExistence type="predicted"/>
<evidence type="ECO:0000313" key="1">
    <source>
        <dbReference type="EMBL" id="JAE12918.1"/>
    </source>
</evidence>
<sequence length="21" mass="2478">MVYLYYVSNAQQSVYNSTSFI</sequence>
<organism evidence="1">
    <name type="scientific">Arundo donax</name>
    <name type="common">Giant reed</name>
    <name type="synonym">Donax arundinaceus</name>
    <dbReference type="NCBI Taxonomy" id="35708"/>
    <lineage>
        <taxon>Eukaryota</taxon>
        <taxon>Viridiplantae</taxon>
        <taxon>Streptophyta</taxon>
        <taxon>Embryophyta</taxon>
        <taxon>Tracheophyta</taxon>
        <taxon>Spermatophyta</taxon>
        <taxon>Magnoliopsida</taxon>
        <taxon>Liliopsida</taxon>
        <taxon>Poales</taxon>
        <taxon>Poaceae</taxon>
        <taxon>PACMAD clade</taxon>
        <taxon>Arundinoideae</taxon>
        <taxon>Arundineae</taxon>
        <taxon>Arundo</taxon>
    </lineage>
</organism>
<reference evidence="1" key="1">
    <citation type="submission" date="2014-09" db="EMBL/GenBank/DDBJ databases">
        <authorList>
            <person name="Magalhaes I.L.F."/>
            <person name="Oliveira U."/>
            <person name="Santos F.R."/>
            <person name="Vidigal T.H.D.A."/>
            <person name="Brescovit A.D."/>
            <person name="Santos A.J."/>
        </authorList>
    </citation>
    <scope>NUCLEOTIDE SEQUENCE</scope>
    <source>
        <tissue evidence="1">Shoot tissue taken approximately 20 cm above the soil surface</tissue>
    </source>
</reference>